<dbReference type="SMART" id="SM00530">
    <property type="entry name" value="HTH_XRE"/>
    <property type="match status" value="1"/>
</dbReference>
<dbReference type="Gene3D" id="1.10.260.40">
    <property type="entry name" value="lambda repressor-like DNA-binding domains"/>
    <property type="match status" value="1"/>
</dbReference>
<protein>
    <submittedName>
        <fullName evidence="3">Putative Xre family DNA-binding protein</fullName>
    </submittedName>
</protein>
<dbReference type="EMBL" id="BAWO01000071">
    <property type="protein sequence ID" value="GAJ41480.1"/>
    <property type="molecule type" value="Genomic_DNA"/>
</dbReference>
<dbReference type="OrthoDB" id="252257at2"/>
<keyword evidence="1 3" id="KW-0238">DNA-binding</keyword>
<dbReference type="PANTHER" id="PTHR46797:SF1">
    <property type="entry name" value="METHYLPHOSPHONATE SYNTHASE"/>
    <property type="match status" value="1"/>
</dbReference>
<comment type="caution">
    <text evidence="3">The sequence shown here is derived from an EMBL/GenBank/DDBJ whole genome shotgun (WGS) entry which is preliminary data.</text>
</comment>
<keyword evidence="4" id="KW-1185">Reference proteome</keyword>
<sequence length="72" mass="8337">MSFGSNVRYFRIQKKMTLQELSKKLGVSVNYLSKLEQDSAKIKPDFLPKLCAALEIDLSELYREDLPDIEKL</sequence>
<dbReference type="InterPro" id="IPR001387">
    <property type="entry name" value="Cro/C1-type_HTH"/>
</dbReference>
<dbReference type="GO" id="GO:0003677">
    <property type="term" value="F:DNA binding"/>
    <property type="evidence" value="ECO:0007669"/>
    <property type="project" value="UniProtKB-KW"/>
</dbReference>
<dbReference type="PROSITE" id="PS50943">
    <property type="entry name" value="HTH_CROC1"/>
    <property type="match status" value="1"/>
</dbReference>
<dbReference type="Pfam" id="PF01381">
    <property type="entry name" value="HTH_3"/>
    <property type="match status" value="1"/>
</dbReference>
<dbReference type="InterPro" id="IPR050807">
    <property type="entry name" value="TransReg_Diox_bact_type"/>
</dbReference>
<dbReference type="AlphaFoldDB" id="A0A023DJN5"/>
<dbReference type="Proteomes" id="UP000023561">
    <property type="component" value="Unassembled WGS sequence"/>
</dbReference>
<evidence type="ECO:0000313" key="4">
    <source>
        <dbReference type="Proteomes" id="UP000023561"/>
    </source>
</evidence>
<dbReference type="SUPFAM" id="SSF47413">
    <property type="entry name" value="lambda repressor-like DNA-binding domains"/>
    <property type="match status" value="1"/>
</dbReference>
<dbReference type="CDD" id="cd00093">
    <property type="entry name" value="HTH_XRE"/>
    <property type="match status" value="1"/>
</dbReference>
<dbReference type="GO" id="GO:0003700">
    <property type="term" value="F:DNA-binding transcription factor activity"/>
    <property type="evidence" value="ECO:0007669"/>
    <property type="project" value="TreeGrafter"/>
</dbReference>
<evidence type="ECO:0000259" key="2">
    <source>
        <dbReference type="PROSITE" id="PS50943"/>
    </source>
</evidence>
<dbReference type="GO" id="GO:0005829">
    <property type="term" value="C:cytosol"/>
    <property type="evidence" value="ECO:0007669"/>
    <property type="project" value="TreeGrafter"/>
</dbReference>
<name>A0A023DJN5_9BACL</name>
<dbReference type="PANTHER" id="PTHR46797">
    <property type="entry name" value="HTH-TYPE TRANSCRIPTIONAL REGULATOR"/>
    <property type="match status" value="1"/>
</dbReference>
<organism evidence="3 4">
    <name type="scientific">Parageobacillus caldoxylosilyticus NBRC 107762</name>
    <dbReference type="NCBI Taxonomy" id="1220594"/>
    <lineage>
        <taxon>Bacteria</taxon>
        <taxon>Bacillati</taxon>
        <taxon>Bacillota</taxon>
        <taxon>Bacilli</taxon>
        <taxon>Bacillales</taxon>
        <taxon>Anoxybacillaceae</taxon>
        <taxon>Saccharococcus</taxon>
    </lineage>
</organism>
<gene>
    <name evidence="3" type="ORF">GCA01S_071_00190</name>
</gene>
<feature type="domain" description="HTH cro/C1-type" evidence="2">
    <location>
        <begin position="7"/>
        <end position="61"/>
    </location>
</feature>
<evidence type="ECO:0000313" key="3">
    <source>
        <dbReference type="EMBL" id="GAJ41480.1"/>
    </source>
</evidence>
<reference evidence="3 4" key="1">
    <citation type="submission" date="2014-04" db="EMBL/GenBank/DDBJ databases">
        <title>Whole genome shotgun sequence of Geobacillus caldoxylosilyticus NBRC 107762.</title>
        <authorList>
            <person name="Hosoyama A."/>
            <person name="Hosoyama Y."/>
            <person name="Katano-Makiyama Y."/>
            <person name="Tsuchikane K."/>
            <person name="Ohji S."/>
            <person name="Ichikawa N."/>
            <person name="Yamazoe A."/>
            <person name="Fujita N."/>
        </authorList>
    </citation>
    <scope>NUCLEOTIDE SEQUENCE [LARGE SCALE GENOMIC DNA]</scope>
    <source>
        <strain evidence="3 4">NBRC 107762</strain>
    </source>
</reference>
<accession>A0A023DJN5</accession>
<evidence type="ECO:0000256" key="1">
    <source>
        <dbReference type="ARBA" id="ARBA00023125"/>
    </source>
</evidence>
<dbReference type="InterPro" id="IPR010982">
    <property type="entry name" value="Lambda_DNA-bd_dom_sf"/>
</dbReference>
<proteinExistence type="predicted"/>